<comment type="caution">
    <text evidence="2">The sequence shown here is derived from an EMBL/GenBank/DDBJ whole genome shotgun (WGS) entry which is preliminary data.</text>
</comment>
<feature type="chain" id="PRO_5046717898" description="Lipoprotein" evidence="1">
    <location>
        <begin position="21"/>
        <end position="133"/>
    </location>
</feature>
<dbReference type="Proteomes" id="UP000697927">
    <property type="component" value="Unassembled WGS sequence"/>
</dbReference>
<gene>
    <name evidence="2" type="ORF">E2L00_08360</name>
</gene>
<dbReference type="PROSITE" id="PS51257">
    <property type="entry name" value="PROKAR_LIPOPROTEIN"/>
    <property type="match status" value="1"/>
</dbReference>
<accession>A0ABX0VKF6</accession>
<feature type="signal peptide" evidence="1">
    <location>
        <begin position="1"/>
        <end position="20"/>
    </location>
</feature>
<proteinExistence type="predicted"/>
<organism evidence="2 3">
    <name type="scientific">Cedecea colo</name>
    <dbReference type="NCBI Taxonomy" id="2552946"/>
    <lineage>
        <taxon>Bacteria</taxon>
        <taxon>Pseudomonadati</taxon>
        <taxon>Pseudomonadota</taxon>
        <taxon>Gammaproteobacteria</taxon>
        <taxon>Enterobacterales</taxon>
        <taxon>Enterobacteriaceae</taxon>
        <taxon>Cedecea</taxon>
    </lineage>
</organism>
<evidence type="ECO:0000313" key="3">
    <source>
        <dbReference type="Proteomes" id="UP000697927"/>
    </source>
</evidence>
<evidence type="ECO:0000313" key="2">
    <source>
        <dbReference type="EMBL" id="NIY47540.1"/>
    </source>
</evidence>
<keyword evidence="1" id="KW-0732">Signal</keyword>
<protein>
    <recommendedName>
        <fullName evidence="4">Lipoprotein</fullName>
    </recommendedName>
</protein>
<reference evidence="2 3" key="1">
    <citation type="journal article" date="2020" name="Microorganisms">
        <title>Polyphasic Characterisation of Cedecea colo sp. nov., a New Enteric Bacterium Isolated from the Koala Hindgut.</title>
        <authorList>
            <person name="Boath J.M."/>
            <person name="Dakhal S."/>
            <person name="Van T.T.H."/>
            <person name="Moore R.J."/>
            <person name="Dekiwadia C."/>
            <person name="Macreadie I.G."/>
        </authorList>
    </citation>
    <scope>NUCLEOTIDE SEQUENCE [LARGE SCALE GENOMIC DNA]</scope>
    <source>
        <strain evidence="2 3">ZA</strain>
    </source>
</reference>
<evidence type="ECO:0000256" key="1">
    <source>
        <dbReference type="SAM" id="SignalP"/>
    </source>
</evidence>
<evidence type="ECO:0008006" key="4">
    <source>
        <dbReference type="Google" id="ProtNLM"/>
    </source>
</evidence>
<keyword evidence="3" id="KW-1185">Reference proteome</keyword>
<dbReference type="RefSeq" id="WP_167609729.1">
    <property type="nucleotide sequence ID" value="NZ_SOYS01000003.1"/>
</dbReference>
<sequence length="133" mass="14608">MKKLLTVFCLLILSGCTLHAEFSPEKKELNDGLMGKSYYAQINILGGSVATLTNSHGDRELLGNISPSDMGLYLTRCDNDKYDNNCLQVKGVPTKAGLIKVRVSGFFNVAMFQKSSEFDKTYTITIKDSEGPS</sequence>
<dbReference type="EMBL" id="SOYS01000003">
    <property type="protein sequence ID" value="NIY47540.1"/>
    <property type="molecule type" value="Genomic_DNA"/>
</dbReference>
<name>A0ABX0VKF6_9ENTR</name>